<organism evidence="2 3">
    <name type="scientific">Arachis hypogaea</name>
    <name type="common">Peanut</name>
    <dbReference type="NCBI Taxonomy" id="3818"/>
    <lineage>
        <taxon>Eukaryota</taxon>
        <taxon>Viridiplantae</taxon>
        <taxon>Streptophyta</taxon>
        <taxon>Embryophyta</taxon>
        <taxon>Tracheophyta</taxon>
        <taxon>Spermatophyta</taxon>
        <taxon>Magnoliopsida</taxon>
        <taxon>eudicotyledons</taxon>
        <taxon>Gunneridae</taxon>
        <taxon>Pentapetalae</taxon>
        <taxon>rosids</taxon>
        <taxon>fabids</taxon>
        <taxon>Fabales</taxon>
        <taxon>Fabaceae</taxon>
        <taxon>Papilionoideae</taxon>
        <taxon>50 kb inversion clade</taxon>
        <taxon>dalbergioids sensu lato</taxon>
        <taxon>Dalbergieae</taxon>
        <taxon>Pterocarpus clade</taxon>
        <taxon>Arachis</taxon>
    </lineage>
</organism>
<sequence length="138" mass="14970">MEESEPEQQLRCSSPASRATFGSPPSAAHSSMADSTRGHGGSGGATTAMTTAPLARGSFSLFASFLGGGRSSGHGNATYPHHVNLIRYCCEEEHRLLVYEYLPRGSIENQLFRRYSASMSWLTRMKIVVGAAKDNFYC</sequence>
<keyword evidence="3" id="KW-1185">Reference proteome</keyword>
<dbReference type="EMBL" id="SDMP01000020">
    <property type="protein sequence ID" value="RYQ84218.1"/>
    <property type="molecule type" value="Genomic_DNA"/>
</dbReference>
<dbReference type="Proteomes" id="UP000289738">
    <property type="component" value="Chromosome B10"/>
</dbReference>
<dbReference type="SUPFAM" id="SSF56112">
    <property type="entry name" value="Protein kinase-like (PK-like)"/>
    <property type="match status" value="1"/>
</dbReference>
<accession>A0A444X3G2</accession>
<reference evidence="2 3" key="1">
    <citation type="submission" date="2019-01" db="EMBL/GenBank/DDBJ databases">
        <title>Sequencing of cultivated peanut Arachis hypogaea provides insights into genome evolution and oil improvement.</title>
        <authorList>
            <person name="Chen X."/>
        </authorList>
    </citation>
    <scope>NUCLEOTIDE SEQUENCE [LARGE SCALE GENOMIC DNA]</scope>
    <source>
        <strain evidence="3">cv. Fuhuasheng</strain>
        <tissue evidence="2">Leaves</tissue>
    </source>
</reference>
<dbReference type="PANTHER" id="PTHR45621">
    <property type="entry name" value="OS01G0588500 PROTEIN-RELATED"/>
    <property type="match status" value="1"/>
</dbReference>
<dbReference type="Gene3D" id="1.10.510.10">
    <property type="entry name" value="Transferase(Phosphotransferase) domain 1"/>
    <property type="match status" value="1"/>
</dbReference>
<dbReference type="STRING" id="3818.A0A444X3G2"/>
<evidence type="ECO:0000313" key="3">
    <source>
        <dbReference type="Proteomes" id="UP000289738"/>
    </source>
</evidence>
<proteinExistence type="predicted"/>
<name>A0A444X3G2_ARAHY</name>
<dbReference type="InterPro" id="IPR011009">
    <property type="entry name" value="Kinase-like_dom_sf"/>
</dbReference>
<dbReference type="InterPro" id="IPR050823">
    <property type="entry name" value="Plant_Ser_Thr_Prot_Kinase"/>
</dbReference>
<feature type="region of interest" description="Disordered" evidence="1">
    <location>
        <begin position="1"/>
        <end position="49"/>
    </location>
</feature>
<dbReference type="AlphaFoldDB" id="A0A444X3G2"/>
<evidence type="ECO:0000256" key="1">
    <source>
        <dbReference type="SAM" id="MobiDB-lite"/>
    </source>
</evidence>
<evidence type="ECO:0000313" key="2">
    <source>
        <dbReference type="EMBL" id="RYQ84218.1"/>
    </source>
</evidence>
<comment type="caution">
    <text evidence="2">The sequence shown here is derived from an EMBL/GenBank/DDBJ whole genome shotgun (WGS) entry which is preliminary data.</text>
</comment>
<evidence type="ECO:0008006" key="4">
    <source>
        <dbReference type="Google" id="ProtNLM"/>
    </source>
</evidence>
<protein>
    <recommendedName>
        <fullName evidence="4">Protein kinase domain-containing protein</fullName>
    </recommendedName>
</protein>
<gene>
    <name evidence="2" type="ORF">Ahy_B10g103285</name>
</gene>